<comment type="caution">
    <text evidence="1">The sequence shown here is derived from an EMBL/GenBank/DDBJ whole genome shotgun (WGS) entry which is preliminary data.</text>
</comment>
<dbReference type="OrthoDB" id="1728998at2759"/>
<accession>A0A834H7R7</accession>
<dbReference type="AlphaFoldDB" id="A0A834H7R7"/>
<organism evidence="1 2">
    <name type="scientific">Rhododendron simsii</name>
    <name type="common">Sims's rhododendron</name>
    <dbReference type="NCBI Taxonomy" id="118357"/>
    <lineage>
        <taxon>Eukaryota</taxon>
        <taxon>Viridiplantae</taxon>
        <taxon>Streptophyta</taxon>
        <taxon>Embryophyta</taxon>
        <taxon>Tracheophyta</taxon>
        <taxon>Spermatophyta</taxon>
        <taxon>Magnoliopsida</taxon>
        <taxon>eudicotyledons</taxon>
        <taxon>Gunneridae</taxon>
        <taxon>Pentapetalae</taxon>
        <taxon>asterids</taxon>
        <taxon>Ericales</taxon>
        <taxon>Ericaceae</taxon>
        <taxon>Ericoideae</taxon>
        <taxon>Rhodoreae</taxon>
        <taxon>Rhododendron</taxon>
    </lineage>
</organism>
<protein>
    <submittedName>
        <fullName evidence="1">Uncharacterized protein</fullName>
    </submittedName>
</protein>
<dbReference type="Proteomes" id="UP000626092">
    <property type="component" value="Unassembled WGS sequence"/>
</dbReference>
<name>A0A834H7R7_RHOSS</name>
<evidence type="ECO:0000313" key="2">
    <source>
        <dbReference type="Proteomes" id="UP000626092"/>
    </source>
</evidence>
<proteinExistence type="predicted"/>
<sequence>MAEDEGDHQNLDVEERVGFFVFVRTDGRPDVEERVGGFAFVRADGRPDVEECVGVSAFVRAGGRLCCPPLLKLWSALLGSCLDLSELNPWKSMSSLSDAALIAAAQHVGFLAEGGVVDVL</sequence>
<evidence type="ECO:0000313" key="1">
    <source>
        <dbReference type="EMBL" id="KAF7147948.1"/>
    </source>
</evidence>
<dbReference type="EMBL" id="WJXA01000003">
    <property type="protein sequence ID" value="KAF7147948.1"/>
    <property type="molecule type" value="Genomic_DNA"/>
</dbReference>
<reference evidence="1" key="1">
    <citation type="submission" date="2019-11" db="EMBL/GenBank/DDBJ databases">
        <authorList>
            <person name="Liu Y."/>
            <person name="Hou J."/>
            <person name="Li T.-Q."/>
            <person name="Guan C.-H."/>
            <person name="Wu X."/>
            <person name="Wu H.-Z."/>
            <person name="Ling F."/>
            <person name="Zhang R."/>
            <person name="Shi X.-G."/>
            <person name="Ren J.-P."/>
            <person name="Chen E.-F."/>
            <person name="Sun J.-M."/>
        </authorList>
    </citation>
    <scope>NUCLEOTIDE SEQUENCE</scope>
    <source>
        <strain evidence="1">Adult_tree_wgs_1</strain>
        <tissue evidence="1">Leaves</tissue>
    </source>
</reference>
<gene>
    <name evidence="1" type="ORF">RHSIM_Rhsim03G0131900</name>
</gene>
<keyword evidence="2" id="KW-1185">Reference proteome</keyword>